<feature type="transmembrane region" description="Helical" evidence="2">
    <location>
        <begin position="44"/>
        <end position="63"/>
    </location>
</feature>
<dbReference type="Proteomes" id="UP000696485">
    <property type="component" value="Unassembled WGS sequence"/>
</dbReference>
<gene>
    <name evidence="3" type="ORF">BG006_009281</name>
</gene>
<protein>
    <recommendedName>
        <fullName evidence="5">TLC domain-containing protein</fullName>
    </recommendedName>
</protein>
<keyword evidence="2" id="KW-0812">Transmembrane</keyword>
<dbReference type="AlphaFoldDB" id="A0A9P5VJC9"/>
<comment type="caution">
    <text evidence="3">The sequence shown here is derived from an EMBL/GenBank/DDBJ whole genome shotgun (WGS) entry which is preliminary data.</text>
</comment>
<feature type="transmembrane region" description="Helical" evidence="2">
    <location>
        <begin position="202"/>
        <end position="223"/>
    </location>
</feature>
<name>A0A9P5VJC9_9FUNG</name>
<feature type="region of interest" description="Disordered" evidence="1">
    <location>
        <begin position="369"/>
        <end position="405"/>
    </location>
</feature>
<evidence type="ECO:0008006" key="5">
    <source>
        <dbReference type="Google" id="ProtNLM"/>
    </source>
</evidence>
<sequence>MALLDFTTDQQQMILGSAALHLSCFYTVKTLVPYIGRDRKRLSWVLTTFTALVVSVLSAYVLYTTSRTYFHATIPYSQYEMTPTSGGFYRYDVTFQPRLRSTLEQDSVDRHQEMVSFYQSYDQATVAKSSFWPHRLVMDSRFTPSDSLVGQAAVVFFLMYLVCDLALSLLHYREQVSFLTGWFHHCLYMAISIHTLKVRDANLFASYLIIEVPTFFMGLGHLYKPLRHDMVFGGLFIAFRIVFDFALTHELVKNRPEMGGVTRAFQVFKSVMHAKFLVDWISQQRRLRRKAANEVDVAARAAKASVAVAPCVAITRTKAPTVGVEKDLNGMMAMVAQTIQKNERRQEGQQKIVGLGYDDVLHTKERVTSVKAETPSSSLRNARRRNTNNMKDTLEEASQDTVVAH</sequence>
<reference evidence="3" key="1">
    <citation type="journal article" date="2020" name="Fungal Divers.">
        <title>Resolving the Mortierellaceae phylogeny through synthesis of multi-gene phylogenetics and phylogenomics.</title>
        <authorList>
            <person name="Vandepol N."/>
            <person name="Liber J."/>
            <person name="Desiro A."/>
            <person name="Na H."/>
            <person name="Kennedy M."/>
            <person name="Barry K."/>
            <person name="Grigoriev I.V."/>
            <person name="Miller A.N."/>
            <person name="O'Donnell K."/>
            <person name="Stajich J.E."/>
            <person name="Bonito G."/>
        </authorList>
    </citation>
    <scope>NUCLEOTIDE SEQUENCE</scope>
    <source>
        <strain evidence="3">NVP1</strain>
    </source>
</reference>
<evidence type="ECO:0000256" key="1">
    <source>
        <dbReference type="SAM" id="MobiDB-lite"/>
    </source>
</evidence>
<proteinExistence type="predicted"/>
<keyword evidence="2" id="KW-0472">Membrane</keyword>
<accession>A0A9P5VJC9</accession>
<organism evidence="3 4">
    <name type="scientific">Podila minutissima</name>
    <dbReference type="NCBI Taxonomy" id="64525"/>
    <lineage>
        <taxon>Eukaryota</taxon>
        <taxon>Fungi</taxon>
        <taxon>Fungi incertae sedis</taxon>
        <taxon>Mucoromycota</taxon>
        <taxon>Mortierellomycotina</taxon>
        <taxon>Mortierellomycetes</taxon>
        <taxon>Mortierellales</taxon>
        <taxon>Mortierellaceae</taxon>
        <taxon>Podila</taxon>
    </lineage>
</organism>
<keyword evidence="2" id="KW-1133">Transmembrane helix</keyword>
<evidence type="ECO:0000256" key="2">
    <source>
        <dbReference type="SAM" id="Phobius"/>
    </source>
</evidence>
<keyword evidence="4" id="KW-1185">Reference proteome</keyword>
<evidence type="ECO:0000313" key="4">
    <source>
        <dbReference type="Proteomes" id="UP000696485"/>
    </source>
</evidence>
<dbReference type="EMBL" id="JAAAUY010000669">
    <property type="protein sequence ID" value="KAF9327394.1"/>
    <property type="molecule type" value="Genomic_DNA"/>
</dbReference>
<feature type="transmembrane region" description="Helical" evidence="2">
    <location>
        <begin position="148"/>
        <end position="169"/>
    </location>
</feature>
<evidence type="ECO:0000313" key="3">
    <source>
        <dbReference type="EMBL" id="KAF9327394.1"/>
    </source>
</evidence>
<feature type="transmembrane region" description="Helical" evidence="2">
    <location>
        <begin position="12"/>
        <end position="32"/>
    </location>
</feature>